<dbReference type="SMART" id="SM00829">
    <property type="entry name" value="PKS_ER"/>
    <property type="match status" value="1"/>
</dbReference>
<reference evidence="2 3" key="1">
    <citation type="submission" date="2019-02" db="EMBL/GenBank/DDBJ databases">
        <title>Genome sequencing of the rare red list fungi Dentipellis fragilis.</title>
        <authorList>
            <person name="Buettner E."/>
            <person name="Kellner H."/>
        </authorList>
    </citation>
    <scope>NUCLEOTIDE SEQUENCE [LARGE SCALE GENOMIC DNA]</scope>
    <source>
        <strain evidence="2 3">DSM 105465</strain>
    </source>
</reference>
<evidence type="ECO:0000313" key="3">
    <source>
        <dbReference type="Proteomes" id="UP000298327"/>
    </source>
</evidence>
<dbReference type="CDD" id="cd08249">
    <property type="entry name" value="enoyl_reductase_like"/>
    <property type="match status" value="1"/>
</dbReference>
<dbReference type="InterPro" id="IPR047122">
    <property type="entry name" value="Trans-enoyl_RdTase-like"/>
</dbReference>
<dbReference type="OrthoDB" id="191139at2759"/>
<dbReference type="InterPro" id="IPR036291">
    <property type="entry name" value="NAD(P)-bd_dom_sf"/>
</dbReference>
<dbReference type="AlphaFoldDB" id="A0A4Y9XZD3"/>
<protein>
    <recommendedName>
        <fullName evidence="1">Enoyl reductase (ER) domain-containing protein</fullName>
    </recommendedName>
</protein>
<name>A0A4Y9XZD3_9AGAM</name>
<dbReference type="InterPro" id="IPR011032">
    <property type="entry name" value="GroES-like_sf"/>
</dbReference>
<feature type="domain" description="Enoyl reductase (ER)" evidence="1">
    <location>
        <begin position="385"/>
        <end position="724"/>
    </location>
</feature>
<dbReference type="STRING" id="205917.A0A4Y9XZD3"/>
<dbReference type="PANTHER" id="PTHR45348:SF2">
    <property type="entry name" value="ZINC-TYPE ALCOHOL DEHYDROGENASE-LIKE PROTEIN C2E1P3.01"/>
    <property type="match status" value="1"/>
</dbReference>
<evidence type="ECO:0000313" key="2">
    <source>
        <dbReference type="EMBL" id="TFY54833.1"/>
    </source>
</evidence>
<accession>A0A4Y9XZD3</accession>
<dbReference type="Proteomes" id="UP000298327">
    <property type="component" value="Unassembled WGS sequence"/>
</dbReference>
<dbReference type="SUPFAM" id="SSF51735">
    <property type="entry name" value="NAD(P)-binding Rossmann-fold domains"/>
    <property type="match status" value="2"/>
</dbReference>
<dbReference type="InterPro" id="IPR013149">
    <property type="entry name" value="ADH-like_C"/>
</dbReference>
<dbReference type="InterPro" id="IPR002347">
    <property type="entry name" value="SDR_fam"/>
</dbReference>
<dbReference type="Pfam" id="PF00107">
    <property type="entry name" value="ADH_zinc_N"/>
    <property type="match status" value="1"/>
</dbReference>
<dbReference type="SUPFAM" id="SSF50129">
    <property type="entry name" value="GroES-like"/>
    <property type="match status" value="1"/>
</dbReference>
<evidence type="ECO:0000259" key="1">
    <source>
        <dbReference type="SMART" id="SM00829"/>
    </source>
</evidence>
<proteinExistence type="predicted"/>
<dbReference type="Pfam" id="PF00106">
    <property type="entry name" value="adh_short"/>
    <property type="match status" value="1"/>
</dbReference>
<gene>
    <name evidence="2" type="ORF">EVG20_g9547</name>
</gene>
<dbReference type="InterPro" id="IPR013154">
    <property type="entry name" value="ADH-like_N"/>
</dbReference>
<dbReference type="EMBL" id="SEOQ01000982">
    <property type="protein sequence ID" value="TFY54833.1"/>
    <property type="molecule type" value="Genomic_DNA"/>
</dbReference>
<organism evidence="2 3">
    <name type="scientific">Dentipellis fragilis</name>
    <dbReference type="NCBI Taxonomy" id="205917"/>
    <lineage>
        <taxon>Eukaryota</taxon>
        <taxon>Fungi</taxon>
        <taxon>Dikarya</taxon>
        <taxon>Basidiomycota</taxon>
        <taxon>Agaricomycotina</taxon>
        <taxon>Agaricomycetes</taxon>
        <taxon>Russulales</taxon>
        <taxon>Hericiaceae</taxon>
        <taxon>Dentipellis</taxon>
    </lineage>
</organism>
<dbReference type="Gene3D" id="3.90.180.10">
    <property type="entry name" value="Medium-chain alcohol dehydrogenases, catalytic domain"/>
    <property type="match status" value="1"/>
</dbReference>
<keyword evidence="3" id="KW-1185">Reference proteome</keyword>
<dbReference type="GO" id="GO:0016651">
    <property type="term" value="F:oxidoreductase activity, acting on NAD(P)H"/>
    <property type="evidence" value="ECO:0007669"/>
    <property type="project" value="InterPro"/>
</dbReference>
<dbReference type="Gene3D" id="3.40.50.720">
    <property type="entry name" value="NAD(P)-binding Rossmann-like Domain"/>
    <property type="match status" value="2"/>
</dbReference>
<comment type="caution">
    <text evidence="2">The sequence shown here is derived from an EMBL/GenBank/DDBJ whole genome shotgun (WGS) entry which is preliminary data.</text>
</comment>
<dbReference type="InterPro" id="IPR020843">
    <property type="entry name" value="ER"/>
</dbReference>
<sequence length="730" mass="78514">MGAVLSTWRDNFPPASTFDIERDVPDLTGKVFLVTGGNTGIGKVTVEGLLRHNATVYLAARDETRGRAAIEELKEKTGHEARFLQLDLADLASVRRAANEFIEKEKELHVLINNAGVLMPPIEQLTKDGYDLSFGTNVLGPFYFTKLLLPVLRRTSSARPSTPARIITVGSTAGFMVPTIDFNTLRDSPARLRMPRSTAYMQSKLGNFVCAAEMARREDARKKEGEGGEVVSVSINPGALDSDLGRHVDSWAMKIVLRIINYPIEMGALTSVFAATHPDGGVNGKVRPHPAFATYMFQEDAHGCVLALQYFVPWAREGEMKDTALDPALGKELWAWLEEQVDAFEARAPAALTVSTPSLYHFAIPDTLASSNAAMQKALLLPSKGAPFTFGSRPIPSPGLGEVLVKLSVAALNPADYYMRHLGAALEEFPAVTGSDGTGIVESLGEGVSGQLKKGDRVLFQCYTFKPDYGTFQQYALVKATRIYKAPDFLSFEEAATFPLGLATAAIGLYGPRGTPRGGAALTAPWEESGMGKYKDQPALVIGGSSSVGQFALQLLKLSGFNPIISTASAHNEAYVRAAGATHFINYKTVPYDELSAAVVHITSAPVAVVYDAIGSDETQRAGWGLLGAGGALVCVSEPVIGPASVDLDRGRQVAWVWGAVSLLDKEEVGRQWADEMYAGVEMLLADRRLKPNKWLAVKGGLKGIPDMVEKVGTLQVSGVKIVARIDETP</sequence>
<dbReference type="PANTHER" id="PTHR45348">
    <property type="entry name" value="HYPOTHETICAL OXIDOREDUCTASE (EUROFUNG)"/>
    <property type="match status" value="1"/>
</dbReference>
<dbReference type="Pfam" id="PF08240">
    <property type="entry name" value="ADH_N"/>
    <property type="match status" value="1"/>
</dbReference>
<dbReference type="PRINTS" id="PR00081">
    <property type="entry name" value="GDHRDH"/>
</dbReference>